<dbReference type="SUPFAM" id="SSF54593">
    <property type="entry name" value="Glyoxalase/Bleomycin resistance protein/Dihydroxybiphenyl dioxygenase"/>
    <property type="match status" value="1"/>
</dbReference>
<dbReference type="InterPro" id="IPR029068">
    <property type="entry name" value="Glyas_Bleomycin-R_OHBP_Dase"/>
</dbReference>
<dbReference type="Proteomes" id="UP001501470">
    <property type="component" value="Unassembled WGS sequence"/>
</dbReference>
<keyword evidence="3" id="KW-1185">Reference proteome</keyword>
<proteinExistence type="predicted"/>
<dbReference type="RefSeq" id="WP_344504738.1">
    <property type="nucleotide sequence ID" value="NZ_BAAAQD010000010.1"/>
</dbReference>
<dbReference type="PANTHER" id="PTHR35908">
    <property type="entry name" value="HYPOTHETICAL FUSION PROTEIN"/>
    <property type="match status" value="1"/>
</dbReference>
<protein>
    <submittedName>
        <fullName evidence="2">VOC family protein</fullName>
    </submittedName>
</protein>
<dbReference type="PANTHER" id="PTHR35908:SF1">
    <property type="entry name" value="CONSERVED PROTEIN"/>
    <property type="match status" value="1"/>
</dbReference>
<name>A0ABN2AXV4_9ACTN</name>
<accession>A0ABN2AXV4</accession>
<feature type="domain" description="Glyoxalase-like" evidence="1">
    <location>
        <begin position="10"/>
        <end position="111"/>
    </location>
</feature>
<sequence>MAHYSRLYTIVLDVPAADEDTTVTFWRGALGAPLERVGKYPDFHGARIPGHDLVLLTQRLGDGTPRVHLDFHTDDLEAEVARLESLGATRLDRHDRWWTMRDPAGITFCVVVDPPGTLNATNATEWP</sequence>
<evidence type="ECO:0000259" key="1">
    <source>
        <dbReference type="Pfam" id="PF18029"/>
    </source>
</evidence>
<comment type="caution">
    <text evidence="2">The sequence shown here is derived from an EMBL/GenBank/DDBJ whole genome shotgun (WGS) entry which is preliminary data.</text>
</comment>
<organism evidence="2 3">
    <name type="scientific">Dactylosporangium maewongense</name>
    <dbReference type="NCBI Taxonomy" id="634393"/>
    <lineage>
        <taxon>Bacteria</taxon>
        <taxon>Bacillati</taxon>
        <taxon>Actinomycetota</taxon>
        <taxon>Actinomycetes</taxon>
        <taxon>Micromonosporales</taxon>
        <taxon>Micromonosporaceae</taxon>
        <taxon>Dactylosporangium</taxon>
    </lineage>
</organism>
<dbReference type="EMBL" id="BAAAQD010000010">
    <property type="protein sequence ID" value="GAA1528674.1"/>
    <property type="molecule type" value="Genomic_DNA"/>
</dbReference>
<reference evidence="2 3" key="1">
    <citation type="journal article" date="2019" name="Int. J. Syst. Evol. Microbiol.">
        <title>The Global Catalogue of Microorganisms (GCM) 10K type strain sequencing project: providing services to taxonomists for standard genome sequencing and annotation.</title>
        <authorList>
            <consortium name="The Broad Institute Genomics Platform"/>
            <consortium name="The Broad Institute Genome Sequencing Center for Infectious Disease"/>
            <person name="Wu L."/>
            <person name="Ma J."/>
        </authorList>
    </citation>
    <scope>NUCLEOTIDE SEQUENCE [LARGE SCALE GENOMIC DNA]</scope>
    <source>
        <strain evidence="2 3">JCM 15933</strain>
    </source>
</reference>
<evidence type="ECO:0000313" key="3">
    <source>
        <dbReference type="Proteomes" id="UP001501470"/>
    </source>
</evidence>
<dbReference type="InterPro" id="IPR041581">
    <property type="entry name" value="Glyoxalase_6"/>
</dbReference>
<evidence type="ECO:0000313" key="2">
    <source>
        <dbReference type="EMBL" id="GAA1528674.1"/>
    </source>
</evidence>
<dbReference type="Pfam" id="PF18029">
    <property type="entry name" value="Glyoxalase_6"/>
    <property type="match status" value="1"/>
</dbReference>
<gene>
    <name evidence="2" type="ORF">GCM10009827_052350</name>
</gene>
<dbReference type="CDD" id="cd06587">
    <property type="entry name" value="VOC"/>
    <property type="match status" value="1"/>
</dbReference>
<dbReference type="Gene3D" id="3.10.180.10">
    <property type="entry name" value="2,3-Dihydroxybiphenyl 1,2-Dioxygenase, domain 1"/>
    <property type="match status" value="1"/>
</dbReference>